<dbReference type="InterPro" id="IPR050246">
    <property type="entry name" value="Class_II_FBP_aldolase"/>
</dbReference>
<dbReference type="PANTHER" id="PTHR30304:SF0">
    <property type="entry name" value="D-TAGATOSE-1,6-BISPHOSPHATE ALDOLASE SUBUNIT GATY-RELATED"/>
    <property type="match status" value="1"/>
</dbReference>
<comment type="cofactor">
    <cofactor evidence="3">
        <name>Zn(2+)</name>
        <dbReference type="ChEBI" id="CHEBI:29105"/>
    </cofactor>
    <text evidence="3">Binds 2 Zn(2+) ions per subunit. One is catalytic and the other provides a structural contribution.</text>
</comment>
<feature type="binding site" evidence="3">
    <location>
        <position position="118"/>
    </location>
    <ligand>
        <name>Zn(2+)</name>
        <dbReference type="ChEBI" id="CHEBI:29105"/>
        <label>2</label>
    </ligand>
</feature>
<name>A0A2I7SJY2_9FLAO</name>
<evidence type="ECO:0000256" key="3">
    <source>
        <dbReference type="PIRSR" id="PIRSR001359-3"/>
    </source>
</evidence>
<gene>
    <name evidence="4" type="ORF">C1A40_12510</name>
</gene>
<dbReference type="PANTHER" id="PTHR30304">
    <property type="entry name" value="D-TAGATOSE-1,6-BISPHOSPHATE ALDOLASE"/>
    <property type="match status" value="1"/>
</dbReference>
<evidence type="ECO:0000256" key="1">
    <source>
        <dbReference type="PIRSR" id="PIRSR001359-1"/>
    </source>
</evidence>
<feature type="binding site" evidence="3">
    <location>
        <position position="192"/>
    </location>
    <ligand>
        <name>Zn(2+)</name>
        <dbReference type="ChEBI" id="CHEBI:29105"/>
        <label>1</label>
        <note>catalytic</note>
    </ligand>
</feature>
<feature type="binding site" evidence="3">
    <location>
        <position position="148"/>
    </location>
    <ligand>
        <name>Zn(2+)</name>
        <dbReference type="ChEBI" id="CHEBI:29105"/>
        <label>2</label>
    </ligand>
</feature>
<dbReference type="GO" id="GO:0005975">
    <property type="term" value="P:carbohydrate metabolic process"/>
    <property type="evidence" value="ECO:0007669"/>
    <property type="project" value="InterPro"/>
</dbReference>
<evidence type="ECO:0008006" key="6">
    <source>
        <dbReference type="Google" id="ProtNLM"/>
    </source>
</evidence>
<feature type="binding site" evidence="3">
    <location>
        <position position="220"/>
    </location>
    <ligand>
        <name>Zn(2+)</name>
        <dbReference type="ChEBI" id="CHEBI:29105"/>
        <label>1</label>
        <note>catalytic</note>
    </ligand>
</feature>
<feature type="binding site" evidence="2">
    <location>
        <position position="193"/>
    </location>
    <ligand>
        <name>dihydroxyacetone phosphate</name>
        <dbReference type="ChEBI" id="CHEBI:57642"/>
    </ligand>
</feature>
<keyword evidence="3" id="KW-0862">Zinc</keyword>
<dbReference type="AlphaFoldDB" id="A0A2I7SJY2"/>
<dbReference type="EMBL" id="CP025938">
    <property type="protein sequence ID" value="AUS06220.1"/>
    <property type="molecule type" value="Genomic_DNA"/>
</dbReference>
<dbReference type="PIRSF" id="PIRSF001359">
    <property type="entry name" value="F_bP_aldolase_II"/>
    <property type="match status" value="1"/>
</dbReference>
<feature type="binding site" evidence="2">
    <location>
        <begin position="221"/>
        <end position="223"/>
    </location>
    <ligand>
        <name>dihydroxyacetone phosphate</name>
        <dbReference type="ChEBI" id="CHEBI:57642"/>
    </ligand>
</feature>
<dbReference type="RefSeq" id="WP_102996182.1">
    <property type="nucleotide sequence ID" value="NZ_CP025938.1"/>
</dbReference>
<evidence type="ECO:0000313" key="5">
    <source>
        <dbReference type="Proteomes" id="UP000236592"/>
    </source>
</evidence>
<evidence type="ECO:0000313" key="4">
    <source>
        <dbReference type="EMBL" id="AUS06220.1"/>
    </source>
</evidence>
<evidence type="ECO:0000256" key="2">
    <source>
        <dbReference type="PIRSR" id="PIRSR001359-2"/>
    </source>
</evidence>
<feature type="binding site" evidence="2">
    <location>
        <begin position="242"/>
        <end position="245"/>
    </location>
    <ligand>
        <name>dihydroxyacetone phosphate</name>
        <dbReference type="ChEBI" id="CHEBI:57642"/>
    </ligand>
</feature>
<sequence length="293" mass="32812">MDTATKNSEKVIYNQKYNSLKELFDDYRKTQRCLAAFNVNDSYDLKAVVEAANDMDTNVMVMTYPPVAQLNTPEVFRSMVDGFKKIAKNEIYLHLDHSTSVELCKRAIDAGYDSVMFDGSQLSIFENIKQTKEVVNYAHERGVVVEAEIGKIMGRGVKVKSDDDFLADVKEVRLLNYETNVDLMAVGIGTAHGFTPTEPKIHFDRLDEIAEAIPTPLVLHGGTGIPDADIQKGIQKGMAKINIGTIVHTTYMKNMYEEMTRAGDGAYPPFIMENVLPKIKSVVKDRLAAVNFW</sequence>
<dbReference type="Gene3D" id="3.20.20.70">
    <property type="entry name" value="Aldolase class I"/>
    <property type="match status" value="1"/>
</dbReference>
<reference evidence="5" key="1">
    <citation type="submission" date="2018-01" db="EMBL/GenBank/DDBJ databases">
        <title>Complete genome of Tamlana sp. UJ94.</title>
        <authorList>
            <person name="Jung J."/>
            <person name="Chung D."/>
            <person name="Bae S.S."/>
            <person name="Baek K."/>
        </authorList>
    </citation>
    <scope>NUCLEOTIDE SEQUENCE [LARGE SCALE GENOMIC DNA]</scope>
    <source>
        <strain evidence="5">UJ94</strain>
    </source>
</reference>
<dbReference type="InterPro" id="IPR013785">
    <property type="entry name" value="Aldolase_TIM"/>
</dbReference>
<dbReference type="InterPro" id="IPR000771">
    <property type="entry name" value="FBA_II"/>
</dbReference>
<dbReference type="Pfam" id="PF01116">
    <property type="entry name" value="F_bP_aldolase"/>
    <property type="match status" value="1"/>
</dbReference>
<feature type="active site" description="Proton donor" evidence="1">
    <location>
        <position position="96"/>
    </location>
</feature>
<protein>
    <recommendedName>
        <fullName evidence="6">Ketose-bisphosphate aldolase</fullName>
    </recommendedName>
</protein>
<dbReference type="SUPFAM" id="SSF51569">
    <property type="entry name" value="Aldolase"/>
    <property type="match status" value="1"/>
</dbReference>
<keyword evidence="3" id="KW-0479">Metal-binding</keyword>
<accession>A0A2I7SJY2</accession>
<feature type="binding site" evidence="3">
    <location>
        <position position="97"/>
    </location>
    <ligand>
        <name>Zn(2+)</name>
        <dbReference type="ChEBI" id="CHEBI:29105"/>
        <label>1</label>
        <note>catalytic</note>
    </ligand>
</feature>
<proteinExistence type="predicted"/>
<dbReference type="GO" id="GO:0016832">
    <property type="term" value="F:aldehyde-lyase activity"/>
    <property type="evidence" value="ECO:0007669"/>
    <property type="project" value="InterPro"/>
</dbReference>
<dbReference type="Proteomes" id="UP000236592">
    <property type="component" value="Chromosome"/>
</dbReference>
<organism evidence="4 5">
    <name type="scientific">Pseudotamlana carrageenivorans</name>
    <dbReference type="NCBI Taxonomy" id="2069432"/>
    <lineage>
        <taxon>Bacteria</taxon>
        <taxon>Pseudomonadati</taxon>
        <taxon>Bacteroidota</taxon>
        <taxon>Flavobacteriia</taxon>
        <taxon>Flavobacteriales</taxon>
        <taxon>Flavobacteriaceae</taxon>
        <taxon>Pseudotamlana</taxon>
    </lineage>
</organism>
<dbReference type="OrthoDB" id="9803995at2"/>
<dbReference type="KEGG" id="taj:C1A40_12510"/>
<keyword evidence="5" id="KW-1185">Reference proteome</keyword>
<dbReference type="GO" id="GO:0008270">
    <property type="term" value="F:zinc ion binding"/>
    <property type="evidence" value="ECO:0007669"/>
    <property type="project" value="InterPro"/>
</dbReference>